<gene>
    <name evidence="9" type="primary">sppA</name>
    <name evidence="9" type="ORF">BTM25_32890</name>
</gene>
<evidence type="ECO:0000256" key="3">
    <source>
        <dbReference type="ARBA" id="ARBA00022670"/>
    </source>
</evidence>
<dbReference type="NCBIfam" id="TIGR00706">
    <property type="entry name" value="SppA_dom"/>
    <property type="match status" value="1"/>
</dbReference>
<comment type="similarity">
    <text evidence="2">Belongs to the peptidase S49 family.</text>
</comment>
<proteinExistence type="inferred from homology"/>
<feature type="domain" description="Peptidase S49" evidence="8">
    <location>
        <begin position="353"/>
        <end position="503"/>
    </location>
</feature>
<evidence type="ECO:0000256" key="7">
    <source>
        <dbReference type="PIRSR" id="PIRSR001217-1"/>
    </source>
</evidence>
<evidence type="ECO:0000256" key="4">
    <source>
        <dbReference type="ARBA" id="ARBA00022801"/>
    </source>
</evidence>
<dbReference type="PANTHER" id="PTHR33209:SF1">
    <property type="entry name" value="PEPTIDASE S49 DOMAIN-CONTAINING PROTEIN"/>
    <property type="match status" value="1"/>
</dbReference>
<feature type="active site" description="Proton donor/acceptor" evidence="7">
    <location>
        <position position="167"/>
    </location>
</feature>
<dbReference type="Proteomes" id="UP000242367">
    <property type="component" value="Unassembled WGS sequence"/>
</dbReference>
<evidence type="ECO:0000313" key="10">
    <source>
        <dbReference type="Proteomes" id="UP000242367"/>
    </source>
</evidence>
<dbReference type="GO" id="GO:0008236">
    <property type="term" value="F:serine-type peptidase activity"/>
    <property type="evidence" value="ECO:0007669"/>
    <property type="project" value="UniProtKB-KW"/>
</dbReference>
<dbReference type="GO" id="GO:0016020">
    <property type="term" value="C:membrane"/>
    <property type="evidence" value="ECO:0007669"/>
    <property type="project" value="UniProtKB-SubCell"/>
</dbReference>
<dbReference type="PIRSF" id="PIRSF001217">
    <property type="entry name" value="Protease_4_SppA"/>
    <property type="match status" value="1"/>
</dbReference>
<dbReference type="InterPro" id="IPR002142">
    <property type="entry name" value="Peptidase_S49"/>
</dbReference>
<dbReference type="EC" id="3.4.21.-" evidence="9"/>
<keyword evidence="5" id="KW-0720">Serine protease</keyword>
<dbReference type="AlphaFoldDB" id="A0A2P4UHV8"/>
<keyword evidence="4 9" id="KW-0378">Hydrolase</keyword>
<feature type="active site" description="Nucleophile" evidence="7">
    <location>
        <position position="369"/>
    </location>
</feature>
<dbReference type="InterPro" id="IPR029045">
    <property type="entry name" value="ClpP/crotonase-like_dom_sf"/>
</dbReference>
<sequence>MVDPGSVVTLVRQARERRTAPLVLELDLTDGLVETSPPDAVSALLSMRRTHLRDVLDGLRRARTDPRVKALVAKVTPGLALAQAQELRDAVTAFREAGKLTVAWAETFGEGGQGTVPYYLASAFEQVWMQPTGELGLTGVALEEPFFAGAAEKLGVRPQFAKRSEYKTMANTFMERGYTPEHEESSRRLVESLGEQITADVAAARGRSAAEVRACVDSGPLLASEALSTGLVDRLGYRDEVYAHVRAKVGGEPLLRYVTRYQRTQSVARRLPQPGRRDGIALINGIGPIRLGRSGRGGPLPSQGPAMGSDTIGAAFRAAVRDEHVKAIVFRVNSPGGSAVASDAIWREVVLAREAGKPVVVSMGNVAASGGYYVAMAADTIVAQPGTITGSIGVVVGKAVVSDLLDRLGVGLGHVASGEHARMFSATKEFSDDEWARIDGSLDAIYADFTGKVADGRGLSRDRVHELARGRVWTGADARENGLVDELGGLDHAFDLARSRAGLRADAPVRTFPHTSPLDRLRPPESSDDRTAAAARFDAFSGWGALRGVAARLGLPAAGPLTLPGHWEFR</sequence>
<organism evidence="9 10">
    <name type="scientific">Actinomadura rubteroloni</name>
    <dbReference type="NCBI Taxonomy" id="1926885"/>
    <lineage>
        <taxon>Bacteria</taxon>
        <taxon>Bacillati</taxon>
        <taxon>Actinomycetota</taxon>
        <taxon>Actinomycetes</taxon>
        <taxon>Streptosporangiales</taxon>
        <taxon>Thermomonosporaceae</taxon>
        <taxon>Actinomadura</taxon>
    </lineage>
</organism>
<dbReference type="Gene3D" id="3.90.226.10">
    <property type="entry name" value="2-enoyl-CoA Hydratase, Chain A, domain 1"/>
    <property type="match status" value="3"/>
</dbReference>
<evidence type="ECO:0000256" key="2">
    <source>
        <dbReference type="ARBA" id="ARBA00008683"/>
    </source>
</evidence>
<dbReference type="InterPro" id="IPR004635">
    <property type="entry name" value="Pept_S49_SppA"/>
</dbReference>
<evidence type="ECO:0000313" key="9">
    <source>
        <dbReference type="EMBL" id="POM24655.1"/>
    </source>
</evidence>
<dbReference type="CDD" id="cd07018">
    <property type="entry name" value="S49_SppA_67K_type"/>
    <property type="match status" value="1"/>
</dbReference>
<reference evidence="9 10" key="1">
    <citation type="journal article" date="2017" name="Chemistry">
        <title>Isolation, Biosynthesis and Chemical Modifications of Rubterolones A-F: Rare Tropolone Alkaloids from Actinomadura sp. 5-2.</title>
        <authorList>
            <person name="Guo H."/>
            <person name="Benndorf R."/>
            <person name="Leichnitz D."/>
            <person name="Klassen J.L."/>
            <person name="Vollmers J."/>
            <person name="Gorls H."/>
            <person name="Steinacker M."/>
            <person name="Weigel C."/>
            <person name="Dahse H.M."/>
            <person name="Kaster A.K."/>
            <person name="de Beer Z.W."/>
            <person name="Poulsen M."/>
            <person name="Beemelmanns C."/>
        </authorList>
    </citation>
    <scope>NUCLEOTIDE SEQUENCE [LARGE SCALE GENOMIC DNA]</scope>
    <source>
        <strain evidence="9 10">5-2</strain>
    </source>
</reference>
<evidence type="ECO:0000256" key="5">
    <source>
        <dbReference type="ARBA" id="ARBA00022825"/>
    </source>
</evidence>
<comment type="subcellular location">
    <subcellularLocation>
        <location evidence="1">Membrane</location>
    </subcellularLocation>
</comment>
<keyword evidence="3 9" id="KW-0645">Protease</keyword>
<dbReference type="InterPro" id="IPR004634">
    <property type="entry name" value="Pept_S49_pIV"/>
</dbReference>
<accession>A0A2P4UHV8</accession>
<dbReference type="GO" id="GO:0006465">
    <property type="term" value="P:signal peptide processing"/>
    <property type="evidence" value="ECO:0007669"/>
    <property type="project" value="InterPro"/>
</dbReference>
<evidence type="ECO:0000256" key="1">
    <source>
        <dbReference type="ARBA" id="ARBA00004370"/>
    </source>
</evidence>
<dbReference type="InterPro" id="IPR047272">
    <property type="entry name" value="S49_SppA_C"/>
</dbReference>
<keyword evidence="6" id="KW-0472">Membrane</keyword>
<feature type="domain" description="Peptidase S49" evidence="8">
    <location>
        <begin position="94"/>
        <end position="248"/>
    </location>
</feature>
<dbReference type="InterPro" id="IPR047217">
    <property type="entry name" value="S49_SppA_67K_type_N"/>
</dbReference>
<dbReference type="RefSeq" id="WP_103563760.1">
    <property type="nucleotide sequence ID" value="NZ_MTBP01000002.1"/>
</dbReference>
<name>A0A2P4UHV8_9ACTN</name>
<dbReference type="Pfam" id="PF01343">
    <property type="entry name" value="Peptidase_S49"/>
    <property type="match status" value="2"/>
</dbReference>
<keyword evidence="10" id="KW-1185">Reference proteome</keyword>
<evidence type="ECO:0000259" key="8">
    <source>
        <dbReference type="Pfam" id="PF01343"/>
    </source>
</evidence>
<comment type="caution">
    <text evidence="9">The sequence shown here is derived from an EMBL/GenBank/DDBJ whole genome shotgun (WGS) entry which is preliminary data.</text>
</comment>
<dbReference type="SUPFAM" id="SSF52096">
    <property type="entry name" value="ClpP/crotonase"/>
    <property type="match status" value="2"/>
</dbReference>
<dbReference type="CDD" id="cd07023">
    <property type="entry name" value="S49_Sppa_N_C"/>
    <property type="match status" value="1"/>
</dbReference>
<dbReference type="PANTHER" id="PTHR33209">
    <property type="entry name" value="PROTEASE 4"/>
    <property type="match status" value="1"/>
</dbReference>
<evidence type="ECO:0000256" key="6">
    <source>
        <dbReference type="ARBA" id="ARBA00023136"/>
    </source>
</evidence>
<dbReference type="EMBL" id="MTBP01000002">
    <property type="protein sequence ID" value="POM24655.1"/>
    <property type="molecule type" value="Genomic_DNA"/>
</dbReference>
<protein>
    <submittedName>
        <fullName evidence="9">Protease 4</fullName>
        <ecNumber evidence="9">3.4.21.-</ecNumber>
    </submittedName>
</protein>
<dbReference type="NCBIfam" id="TIGR00705">
    <property type="entry name" value="SppA_67K"/>
    <property type="match status" value="1"/>
</dbReference>